<keyword evidence="2" id="KW-0813">Transport</keyword>
<proteinExistence type="predicted"/>
<keyword evidence="4 7" id="KW-0812">Transmembrane</keyword>
<evidence type="ECO:0000256" key="1">
    <source>
        <dbReference type="ARBA" id="ARBA00004651"/>
    </source>
</evidence>
<dbReference type="GO" id="GO:0005886">
    <property type="term" value="C:plasma membrane"/>
    <property type="evidence" value="ECO:0007669"/>
    <property type="project" value="UniProtKB-SubCell"/>
</dbReference>
<dbReference type="Gene3D" id="1.10.1760.20">
    <property type="match status" value="1"/>
</dbReference>
<dbReference type="OrthoDB" id="5395048at2"/>
<feature type="transmembrane region" description="Helical" evidence="7">
    <location>
        <begin position="106"/>
        <end position="125"/>
    </location>
</feature>
<dbReference type="EMBL" id="AP011112">
    <property type="protein sequence ID" value="BAI68926.1"/>
    <property type="molecule type" value="Genomic_DNA"/>
</dbReference>
<evidence type="ECO:0000313" key="9">
    <source>
        <dbReference type="Proteomes" id="UP000002574"/>
    </source>
</evidence>
<organism evidence="8 9">
    <name type="scientific">Hydrogenobacter thermophilus (strain DSM 6534 / IAM 12695 / TK-6)</name>
    <dbReference type="NCBI Taxonomy" id="608538"/>
    <lineage>
        <taxon>Bacteria</taxon>
        <taxon>Pseudomonadati</taxon>
        <taxon>Aquificota</taxon>
        <taxon>Aquificia</taxon>
        <taxon>Aquificales</taxon>
        <taxon>Aquificaceae</taxon>
        <taxon>Hydrogenobacter</taxon>
    </lineage>
</organism>
<evidence type="ECO:0000256" key="7">
    <source>
        <dbReference type="SAM" id="Phobius"/>
    </source>
</evidence>
<keyword evidence="5 7" id="KW-1133">Transmembrane helix</keyword>
<evidence type="ECO:0000256" key="2">
    <source>
        <dbReference type="ARBA" id="ARBA00022448"/>
    </source>
</evidence>
<evidence type="ECO:0000256" key="4">
    <source>
        <dbReference type="ARBA" id="ARBA00022692"/>
    </source>
</evidence>
<keyword evidence="6 7" id="KW-0472">Membrane</keyword>
<comment type="subcellular location">
    <subcellularLocation>
        <location evidence="1">Cell membrane</location>
        <topology evidence="1">Multi-pass membrane protein</topology>
    </subcellularLocation>
</comment>
<feature type="transmembrane region" description="Helical" evidence="7">
    <location>
        <begin position="78"/>
        <end position="99"/>
    </location>
</feature>
<dbReference type="STRING" id="608538.HTH_0462"/>
<dbReference type="KEGG" id="hth:HTH_0462"/>
<keyword evidence="9" id="KW-1185">Reference proteome</keyword>
<reference evidence="8 9" key="1">
    <citation type="journal article" date="2010" name="J. Bacteriol.">
        <title>Complete genome sequence of the thermophilic, obligately chemolithoautotrophic hydrogen-oxidizing bacterium Hydrogenobacter thermophilus TK-6.</title>
        <authorList>
            <person name="Arai H."/>
            <person name="Kanbe H."/>
            <person name="Ishii M."/>
            <person name="Igarashi Y."/>
        </authorList>
    </citation>
    <scope>NUCLEOTIDE SEQUENCE [LARGE SCALE GENOMIC DNA]</scope>
    <source>
        <strain evidence="9">DSM 6534 / IAM 12695 / TK-6 [Tokyo]</strain>
    </source>
</reference>
<evidence type="ECO:0000256" key="5">
    <source>
        <dbReference type="ARBA" id="ARBA00022989"/>
    </source>
</evidence>
<sequence length="215" mass="23209">MHIPDGFVAPQVYVPAYLIDGLFLVYSFGKFRKALKEKTIPYIASLSLLSFVLMSVAVPLPGGTSVHSLGVASLSLLFGPWVAFLCVSLLLFLQAVVFGEGGITTFPINSIGMGLLGSFCAFYTYRVMRAFFSDKISLFLAGFLSTLFSALLIAVILGLHPHLFKDASGKPLYFPFGFSVVIPALLLPHIIVGVGEGILTYLVVEFLKGRVGYEG</sequence>
<dbReference type="PANTHER" id="PTHR34229">
    <property type="entry name" value="METAL TRANSPORT PROTEIN HI_1621-RELATED"/>
    <property type="match status" value="1"/>
</dbReference>
<dbReference type="GO" id="GO:0000041">
    <property type="term" value="P:transition metal ion transport"/>
    <property type="evidence" value="ECO:0007669"/>
    <property type="project" value="InterPro"/>
</dbReference>
<dbReference type="Pfam" id="PF01891">
    <property type="entry name" value="CbiM"/>
    <property type="match status" value="1"/>
</dbReference>
<name>D3DGH4_HYDTT</name>
<feature type="transmembrane region" description="Helical" evidence="7">
    <location>
        <begin position="40"/>
        <end position="58"/>
    </location>
</feature>
<accession>D3DGH4</accession>
<dbReference type="RefSeq" id="WP_012963109.1">
    <property type="nucleotide sequence ID" value="NC_013799.1"/>
</dbReference>
<dbReference type="KEGG" id="hte:Hydth_0460"/>
<dbReference type="AlphaFoldDB" id="D3DGH4"/>
<dbReference type="Proteomes" id="UP000002574">
    <property type="component" value="Chromosome"/>
</dbReference>
<protein>
    <submittedName>
        <fullName evidence="8">Cobalamin biosynthesis protein, ABC-type cobalt transport system permease component</fullName>
    </submittedName>
</protein>
<dbReference type="eggNOG" id="COG0310">
    <property type="taxonomic scope" value="Bacteria"/>
</dbReference>
<dbReference type="InterPro" id="IPR002751">
    <property type="entry name" value="CbiM/NikMN"/>
</dbReference>
<gene>
    <name evidence="8" type="primary">cbiM</name>
    <name evidence="8" type="ordered locus">HTH_0462</name>
</gene>
<evidence type="ECO:0000256" key="6">
    <source>
        <dbReference type="ARBA" id="ARBA00023136"/>
    </source>
</evidence>
<evidence type="ECO:0000256" key="3">
    <source>
        <dbReference type="ARBA" id="ARBA00022475"/>
    </source>
</evidence>
<feature type="transmembrane region" description="Helical" evidence="7">
    <location>
        <begin position="172"/>
        <end position="192"/>
    </location>
</feature>
<feature type="transmembrane region" description="Helical" evidence="7">
    <location>
        <begin position="137"/>
        <end position="160"/>
    </location>
</feature>
<evidence type="ECO:0000313" key="8">
    <source>
        <dbReference type="EMBL" id="BAI68926.1"/>
    </source>
</evidence>
<dbReference type="PANTHER" id="PTHR34229:SF1">
    <property type="entry name" value="METAL TRANSPORT PROTEIN HI_1621-RELATED"/>
    <property type="match status" value="1"/>
</dbReference>
<keyword evidence="3" id="KW-1003">Cell membrane</keyword>
<feature type="transmembrane region" description="Helical" evidence="7">
    <location>
        <begin position="12"/>
        <end position="28"/>
    </location>
</feature>